<dbReference type="EMBL" id="KB445808">
    <property type="protein sequence ID" value="EMD32969.1"/>
    <property type="molecule type" value="Genomic_DNA"/>
</dbReference>
<evidence type="ECO:0000313" key="2">
    <source>
        <dbReference type="Proteomes" id="UP000016930"/>
    </source>
</evidence>
<gene>
    <name evidence="1" type="ORF">CERSUDRAFT_118399</name>
</gene>
<dbReference type="STRING" id="914234.M2PBM9"/>
<dbReference type="HOGENOM" id="CLU_739663_0_0_1"/>
<protein>
    <submittedName>
        <fullName evidence="1">Uncharacterized protein</fullName>
    </submittedName>
</protein>
<accession>M2PBM9</accession>
<dbReference type="SUPFAM" id="SSF103657">
    <property type="entry name" value="BAR/IMD domain-like"/>
    <property type="match status" value="1"/>
</dbReference>
<dbReference type="Proteomes" id="UP000016930">
    <property type="component" value="Unassembled WGS sequence"/>
</dbReference>
<keyword evidence="2" id="KW-1185">Reference proteome</keyword>
<dbReference type="AlphaFoldDB" id="M2PBM9"/>
<evidence type="ECO:0000313" key="1">
    <source>
        <dbReference type="EMBL" id="EMD32969.1"/>
    </source>
</evidence>
<proteinExistence type="predicted"/>
<name>M2PBM9_CERS8</name>
<organism evidence="1 2">
    <name type="scientific">Ceriporiopsis subvermispora (strain B)</name>
    <name type="common">White-rot fungus</name>
    <name type="synonym">Gelatoporia subvermispora</name>
    <dbReference type="NCBI Taxonomy" id="914234"/>
    <lineage>
        <taxon>Eukaryota</taxon>
        <taxon>Fungi</taxon>
        <taxon>Dikarya</taxon>
        <taxon>Basidiomycota</taxon>
        <taxon>Agaricomycotina</taxon>
        <taxon>Agaricomycetes</taxon>
        <taxon>Polyporales</taxon>
        <taxon>Gelatoporiaceae</taxon>
        <taxon>Gelatoporia</taxon>
    </lineage>
</organism>
<reference evidence="1 2" key="1">
    <citation type="journal article" date="2012" name="Proc. Natl. Acad. Sci. U.S.A.">
        <title>Comparative genomics of Ceriporiopsis subvermispora and Phanerochaete chrysosporium provide insight into selective ligninolysis.</title>
        <authorList>
            <person name="Fernandez-Fueyo E."/>
            <person name="Ruiz-Duenas F.J."/>
            <person name="Ferreira P."/>
            <person name="Floudas D."/>
            <person name="Hibbett D.S."/>
            <person name="Canessa P."/>
            <person name="Larrondo L.F."/>
            <person name="James T.Y."/>
            <person name="Seelenfreund D."/>
            <person name="Lobos S."/>
            <person name="Polanco R."/>
            <person name="Tello M."/>
            <person name="Honda Y."/>
            <person name="Watanabe T."/>
            <person name="Watanabe T."/>
            <person name="Ryu J.S."/>
            <person name="Kubicek C.P."/>
            <person name="Schmoll M."/>
            <person name="Gaskell J."/>
            <person name="Hammel K.E."/>
            <person name="St John F.J."/>
            <person name="Vanden Wymelenberg A."/>
            <person name="Sabat G."/>
            <person name="Splinter BonDurant S."/>
            <person name="Syed K."/>
            <person name="Yadav J.S."/>
            <person name="Doddapaneni H."/>
            <person name="Subramanian V."/>
            <person name="Lavin J.L."/>
            <person name="Oguiza J.A."/>
            <person name="Perez G."/>
            <person name="Pisabarro A.G."/>
            <person name="Ramirez L."/>
            <person name="Santoyo F."/>
            <person name="Master E."/>
            <person name="Coutinho P.M."/>
            <person name="Henrissat B."/>
            <person name="Lombard V."/>
            <person name="Magnuson J.K."/>
            <person name="Kuees U."/>
            <person name="Hori C."/>
            <person name="Igarashi K."/>
            <person name="Samejima M."/>
            <person name="Held B.W."/>
            <person name="Barry K.W."/>
            <person name="LaButti K.M."/>
            <person name="Lapidus A."/>
            <person name="Lindquist E.A."/>
            <person name="Lucas S.M."/>
            <person name="Riley R."/>
            <person name="Salamov A.A."/>
            <person name="Hoffmeister D."/>
            <person name="Schwenk D."/>
            <person name="Hadar Y."/>
            <person name="Yarden O."/>
            <person name="de Vries R.P."/>
            <person name="Wiebenga A."/>
            <person name="Stenlid J."/>
            <person name="Eastwood D."/>
            <person name="Grigoriev I.V."/>
            <person name="Berka R.M."/>
            <person name="Blanchette R.A."/>
            <person name="Kersten P."/>
            <person name="Martinez A.T."/>
            <person name="Vicuna R."/>
            <person name="Cullen D."/>
        </authorList>
    </citation>
    <scope>NUCLEOTIDE SEQUENCE [LARGE SCALE GENOMIC DNA]</scope>
    <source>
        <strain evidence="1 2">B</strain>
    </source>
</reference>
<dbReference type="Gene3D" id="1.20.1270.60">
    <property type="entry name" value="Arfaptin homology (AH) domain/BAR domain"/>
    <property type="match status" value="1"/>
</dbReference>
<sequence>MKYPTMVSAIIEEVPIAHEDREYLLQARSHFMDIIRTISLEHDRRESTKRILSRMDSGMQSIPKGSPSRNGAITAALAVVIHLRVIGRSRTEGSIGKNAEERIRTAHSKHLCEGIRARQQFVHNFAKEALTWTDQMQNVIKASRRWTSGFGRICSIDDGINSEGFSAFAMAVHSRIPELHKQLRLQVTQLFEQLDNLVRMAEAPLRLFETMQSLEASHHGYLRVNERTPKLSSQLVDSSKTYFALREQLEAEAPRFLCLFSRGIDAAVLCFIRYQSSLYEEMHATWNDIWESLGGGDEPLPLGVPHVTLSWSRRWRLVYDEVNKLEIIRPPGQVPGPAGKRQYSDAPNPPLPSYYHRLGVTSFHSDAPTLIGAM</sequence>
<dbReference type="InterPro" id="IPR027267">
    <property type="entry name" value="AH/BAR_dom_sf"/>
</dbReference>